<feature type="binding site" evidence="13">
    <location>
        <position position="614"/>
    </location>
    <ligand>
        <name>ATP</name>
        <dbReference type="ChEBI" id="CHEBI:30616"/>
    </ligand>
</feature>
<dbReference type="Pfam" id="PF13855">
    <property type="entry name" value="LRR_8"/>
    <property type="match status" value="1"/>
</dbReference>
<dbReference type="Pfam" id="PF12819">
    <property type="entry name" value="Malectin_like"/>
    <property type="match status" value="1"/>
</dbReference>
<dbReference type="InterPro" id="IPR032675">
    <property type="entry name" value="LRR_dom_sf"/>
</dbReference>
<evidence type="ECO:0000256" key="9">
    <source>
        <dbReference type="ARBA" id="ARBA00022777"/>
    </source>
</evidence>
<evidence type="ECO:0000256" key="15">
    <source>
        <dbReference type="SAM" id="Phobius"/>
    </source>
</evidence>
<feature type="domain" description="Protein kinase" evidence="16">
    <location>
        <begin position="586"/>
        <end position="765"/>
    </location>
</feature>
<keyword evidence="18" id="KW-1185">Reference proteome</keyword>
<evidence type="ECO:0000256" key="5">
    <source>
        <dbReference type="ARBA" id="ARBA00022692"/>
    </source>
</evidence>
<evidence type="ECO:0000256" key="3">
    <source>
        <dbReference type="ARBA" id="ARBA00022614"/>
    </source>
</evidence>
<dbReference type="SUPFAM" id="SSF56112">
    <property type="entry name" value="Protein kinase-like (PK-like)"/>
    <property type="match status" value="1"/>
</dbReference>
<evidence type="ECO:0000256" key="12">
    <source>
        <dbReference type="ARBA" id="ARBA00023136"/>
    </source>
</evidence>
<dbReference type="InterPro" id="IPR000719">
    <property type="entry name" value="Prot_kinase_dom"/>
</dbReference>
<dbReference type="PROSITE" id="PS51450">
    <property type="entry name" value="LRR"/>
    <property type="match status" value="1"/>
</dbReference>
<dbReference type="PROSITE" id="PS00107">
    <property type="entry name" value="PROTEIN_KINASE_ATP"/>
    <property type="match status" value="1"/>
</dbReference>
<dbReference type="GO" id="GO:0004674">
    <property type="term" value="F:protein serine/threonine kinase activity"/>
    <property type="evidence" value="ECO:0007669"/>
    <property type="project" value="UniProtKB-KW"/>
</dbReference>
<dbReference type="FunFam" id="3.30.200.20:FF:000039">
    <property type="entry name" value="receptor-like protein kinase FERONIA"/>
    <property type="match status" value="1"/>
</dbReference>
<dbReference type="PANTHER" id="PTHR45631">
    <property type="entry name" value="OS07G0107800 PROTEIN-RELATED"/>
    <property type="match status" value="1"/>
</dbReference>
<keyword evidence="8 13" id="KW-0547">Nucleotide-binding</keyword>
<evidence type="ECO:0000256" key="13">
    <source>
        <dbReference type="PROSITE-ProRule" id="PRU10141"/>
    </source>
</evidence>
<comment type="subcellular location">
    <subcellularLocation>
        <location evidence="1">Cell membrane</location>
        <topology evidence="1">Single-pass membrane protein</topology>
    </subcellularLocation>
</comment>
<keyword evidence="2" id="KW-0723">Serine/threonine-protein kinase</keyword>
<evidence type="ECO:0000256" key="2">
    <source>
        <dbReference type="ARBA" id="ARBA00022527"/>
    </source>
</evidence>
<dbReference type="FunFam" id="3.80.10.10:FF:000129">
    <property type="entry name" value="Leucine-rich repeat receptor-like kinase"/>
    <property type="match status" value="1"/>
</dbReference>
<keyword evidence="3" id="KW-0433">Leucine-rich repeat</keyword>
<keyword evidence="9 17" id="KW-0418">Kinase</keyword>
<dbReference type="InterPro" id="IPR011009">
    <property type="entry name" value="Kinase-like_dom_sf"/>
</dbReference>
<dbReference type="GO" id="GO:0005886">
    <property type="term" value="C:plasma membrane"/>
    <property type="evidence" value="ECO:0007669"/>
    <property type="project" value="UniProtKB-SubCell"/>
</dbReference>
<dbReference type="PROSITE" id="PS50011">
    <property type="entry name" value="PROTEIN_KINASE_DOM"/>
    <property type="match status" value="1"/>
</dbReference>
<feature type="region of interest" description="Disordered" evidence="14">
    <location>
        <begin position="531"/>
        <end position="565"/>
    </location>
</feature>
<gene>
    <name evidence="17" type="ORF">FCM35_KLT07045</name>
</gene>
<dbReference type="SMART" id="SM00220">
    <property type="entry name" value="S_TKc"/>
    <property type="match status" value="1"/>
</dbReference>
<dbReference type="InterPro" id="IPR017441">
    <property type="entry name" value="Protein_kinase_ATP_BS"/>
</dbReference>
<keyword evidence="5 15" id="KW-0812">Transmembrane</keyword>
<evidence type="ECO:0000313" key="17">
    <source>
        <dbReference type="EMBL" id="KAF3328439.1"/>
    </source>
</evidence>
<dbReference type="OrthoDB" id="2017114at2759"/>
<evidence type="ECO:0000313" key="18">
    <source>
        <dbReference type="Proteomes" id="UP000623129"/>
    </source>
</evidence>
<dbReference type="Gene3D" id="1.10.510.10">
    <property type="entry name" value="Transferase(Phosphotransferase) domain 1"/>
    <property type="match status" value="1"/>
</dbReference>
<dbReference type="InterPro" id="IPR008271">
    <property type="entry name" value="Ser/Thr_kinase_AS"/>
</dbReference>
<accession>A0A833VM50</accession>
<keyword evidence="6" id="KW-0732">Signal</keyword>
<evidence type="ECO:0000256" key="10">
    <source>
        <dbReference type="ARBA" id="ARBA00022840"/>
    </source>
</evidence>
<evidence type="ECO:0000256" key="6">
    <source>
        <dbReference type="ARBA" id="ARBA00022729"/>
    </source>
</evidence>
<keyword evidence="10 13" id="KW-0067">ATP-binding</keyword>
<keyword evidence="4" id="KW-0808">Transferase</keyword>
<evidence type="ECO:0000256" key="11">
    <source>
        <dbReference type="ARBA" id="ARBA00022989"/>
    </source>
</evidence>
<protein>
    <submittedName>
        <fullName evidence="17">Putative LRR receptor-like serine/threonine-protein kinase</fullName>
    </submittedName>
</protein>
<evidence type="ECO:0000256" key="8">
    <source>
        <dbReference type="ARBA" id="ARBA00022741"/>
    </source>
</evidence>
<dbReference type="Gene3D" id="3.80.10.10">
    <property type="entry name" value="Ribonuclease Inhibitor"/>
    <property type="match status" value="1"/>
</dbReference>
<name>A0A833VM50_9POAL</name>
<comment type="caution">
    <text evidence="17">The sequence shown here is derived from an EMBL/GenBank/DDBJ whole genome shotgun (WGS) entry which is preliminary data.</text>
</comment>
<dbReference type="Gene3D" id="2.60.120.430">
    <property type="entry name" value="Galactose-binding lectin"/>
    <property type="match status" value="1"/>
</dbReference>
<sequence length="765" mass="85282">MSQALKYNKKKNGTALKLYSFINIDCGITSNTSYVDSFTGLTYVSDDQYIDTGLNDNISSHYAVKKEYRNLETLRRFPNGTKNCYILTPVTKGSKYLVRATFYYGNYDGLENSPSFDLYFGVNFWFTVSLSRPDYFYAPEIIAMAPANYIQVCLVNTGLGTPFISALELRPLSSTLYELAKATQSLNLFDRRDLGSNNSLVLSRYPYDEHDRLWSSYTESSWNVTSTSSSLDGFTFEVPSLVLQTAVVPSTASSPIDITWSISNKSTIFFVLLHFAEIQIVQNTSLREFYVYANGEQTLKDPVPLKYLTPGHFLYTVRGQTNHNVSLKNSARATLPPILNAYELYTILPVMMLPTDATDVSAIESIKAKYSIRKYWNGDPCLPTNNSWAGVICTINSSNISRITVLNLSSSGLTGAMVPAFGYLTELEKLDLSHNNLSGNIPNSLDELTSLKFLDLSENSGLSRTLPPGLQKRQMDGHLTVLFNSTDGGSGHKKSSKAVIFIIVAVVIVLLIVGAVVLFFACHKMKMKDKRINPPTSHEDPRIFGTGNSSHVRDEPNDPGESVAGGKGLNFDKKQFSFAELNLITNDFREKIGIGGFGEVFKGKLGNGNEVAVKVRSESSSQGTEQFLNEVEKLSKVHHKNLVSLIGYCNDGNYIALIYEYMQEGNLQNWLRGCNAQPFSWKQRLRIVYESAQGLEYLHKMCNPPLIHRDIKTSNILLTRNLEAKVSDFGLVRAFSGTHVSTKVVGTPGYLDPQYVLPAYPIFYF</sequence>
<dbReference type="GO" id="GO:0005524">
    <property type="term" value="F:ATP binding"/>
    <property type="evidence" value="ECO:0007669"/>
    <property type="project" value="UniProtKB-UniRule"/>
</dbReference>
<dbReference type="PANTHER" id="PTHR45631:SF202">
    <property type="entry name" value="SENESCENCE-INDUCED RECEPTOR-LIKE SERINE_THREONINE-PROTEIN KINASE"/>
    <property type="match status" value="1"/>
</dbReference>
<proteinExistence type="predicted"/>
<dbReference type="EMBL" id="SWLB01000016">
    <property type="protein sequence ID" value="KAF3328439.1"/>
    <property type="molecule type" value="Genomic_DNA"/>
</dbReference>
<reference evidence="17" key="1">
    <citation type="submission" date="2020-01" db="EMBL/GenBank/DDBJ databases">
        <title>Genome sequence of Kobresia littledalei, the first chromosome-level genome in the family Cyperaceae.</title>
        <authorList>
            <person name="Qu G."/>
        </authorList>
    </citation>
    <scope>NUCLEOTIDE SEQUENCE</scope>
    <source>
        <strain evidence="17">C.B.Clarke</strain>
        <tissue evidence="17">Leaf</tissue>
    </source>
</reference>
<keyword evidence="12 15" id="KW-0472">Membrane</keyword>
<dbReference type="AlphaFoldDB" id="A0A833VM50"/>
<evidence type="ECO:0000256" key="7">
    <source>
        <dbReference type="ARBA" id="ARBA00022737"/>
    </source>
</evidence>
<feature type="transmembrane region" description="Helical" evidence="15">
    <location>
        <begin position="498"/>
        <end position="521"/>
    </location>
</feature>
<dbReference type="InterPro" id="IPR001611">
    <property type="entry name" value="Leu-rich_rpt"/>
</dbReference>
<evidence type="ECO:0000256" key="1">
    <source>
        <dbReference type="ARBA" id="ARBA00004162"/>
    </source>
</evidence>
<evidence type="ECO:0000256" key="4">
    <source>
        <dbReference type="ARBA" id="ARBA00022679"/>
    </source>
</evidence>
<evidence type="ECO:0000256" key="14">
    <source>
        <dbReference type="SAM" id="MobiDB-lite"/>
    </source>
</evidence>
<dbReference type="Pfam" id="PF00069">
    <property type="entry name" value="Pkinase"/>
    <property type="match status" value="1"/>
</dbReference>
<dbReference type="InterPro" id="IPR024788">
    <property type="entry name" value="Malectin-like_Carb-bd_dom"/>
</dbReference>
<keyword evidence="17" id="KW-0675">Receptor</keyword>
<keyword evidence="7" id="KW-0677">Repeat</keyword>
<dbReference type="Proteomes" id="UP000623129">
    <property type="component" value="Unassembled WGS sequence"/>
</dbReference>
<evidence type="ECO:0000259" key="16">
    <source>
        <dbReference type="PROSITE" id="PS50011"/>
    </source>
</evidence>
<dbReference type="SUPFAM" id="SSF52058">
    <property type="entry name" value="L domain-like"/>
    <property type="match status" value="1"/>
</dbReference>
<organism evidence="17 18">
    <name type="scientific">Carex littledalei</name>
    <dbReference type="NCBI Taxonomy" id="544730"/>
    <lineage>
        <taxon>Eukaryota</taxon>
        <taxon>Viridiplantae</taxon>
        <taxon>Streptophyta</taxon>
        <taxon>Embryophyta</taxon>
        <taxon>Tracheophyta</taxon>
        <taxon>Spermatophyta</taxon>
        <taxon>Magnoliopsida</taxon>
        <taxon>Liliopsida</taxon>
        <taxon>Poales</taxon>
        <taxon>Cyperaceae</taxon>
        <taxon>Cyperoideae</taxon>
        <taxon>Cariceae</taxon>
        <taxon>Carex</taxon>
        <taxon>Carex subgen. Euthyceras</taxon>
    </lineage>
</organism>
<keyword evidence="11 15" id="KW-1133">Transmembrane helix</keyword>
<dbReference type="PROSITE" id="PS00108">
    <property type="entry name" value="PROTEIN_KINASE_ST"/>
    <property type="match status" value="1"/>
</dbReference>
<dbReference type="Gene3D" id="3.30.200.20">
    <property type="entry name" value="Phosphorylase Kinase, domain 1"/>
    <property type="match status" value="1"/>
</dbReference>